<proteinExistence type="predicted"/>
<dbReference type="AlphaFoldDB" id="A0AAE0DFL4"/>
<feature type="region of interest" description="Disordered" evidence="1">
    <location>
        <begin position="125"/>
        <end position="144"/>
    </location>
</feature>
<evidence type="ECO:0000256" key="1">
    <source>
        <dbReference type="SAM" id="MobiDB-lite"/>
    </source>
</evidence>
<name>A0AAE0DFL4_9LECA</name>
<reference evidence="2" key="1">
    <citation type="submission" date="2022-11" db="EMBL/GenBank/DDBJ databases">
        <title>Chromosomal genome sequence assembly and mating type (MAT) locus characterization of the leprose asexual lichenized fungus Lepraria neglecta (Nyl.) Erichsen.</title>
        <authorList>
            <person name="Allen J.L."/>
            <person name="Pfeffer B."/>
        </authorList>
    </citation>
    <scope>NUCLEOTIDE SEQUENCE</scope>
    <source>
        <strain evidence="2">Allen 5258</strain>
    </source>
</reference>
<feature type="region of interest" description="Disordered" evidence="1">
    <location>
        <begin position="241"/>
        <end position="293"/>
    </location>
</feature>
<feature type="compositionally biased region" description="Basic and acidic residues" evidence="1">
    <location>
        <begin position="268"/>
        <end position="281"/>
    </location>
</feature>
<dbReference type="Proteomes" id="UP001276659">
    <property type="component" value="Unassembled WGS sequence"/>
</dbReference>
<sequence>MVHPINFPDIDDLTDVSPVDFLGAFIIANPDLSAKDLRTYNLMCKFTRMRVLVMGESPNPDIGARHIECLKRNASPERASMCLLLVKDKGNMAVSKAIKPDGETTDAEAQSSAKKQNVRALTKQLAAVDSSSRHPTREGYPPRISDAMKKGIVMALEDCVARGICKKFSSDKAKERAANVILEEITERTITSIGGRIPRNQFESLHASFLNLSTLILQQSGQQPASKTQTGESDHAVHTEYGKLPVNPSSQQAPNLDKAGPVGKQPGNRHEEAETSHETQHHAALQPHDQQRSERKITLHFTNQALITHFFIMSIRDISLQIRRFRPIYPSSPPGGNWVVEVNQLENGDLEVFTGTAKDRGRLAHHMNCTYLGNTTNGVEKESGTNLSRAFVSGTGPQIDEEEEEEDADDYPIGKYDPFPLTRRDSSFDRLNTLFFPCGTQAPAPHSRHSIFEKA</sequence>
<feature type="compositionally biased region" description="Acidic residues" evidence="1">
    <location>
        <begin position="399"/>
        <end position="410"/>
    </location>
</feature>
<dbReference type="EMBL" id="JASNWA010000010">
    <property type="protein sequence ID" value="KAK3167816.1"/>
    <property type="molecule type" value="Genomic_DNA"/>
</dbReference>
<gene>
    <name evidence="2" type="ORF">OEA41_004262</name>
</gene>
<protein>
    <submittedName>
        <fullName evidence="2">Uncharacterized protein</fullName>
    </submittedName>
</protein>
<organism evidence="2 3">
    <name type="scientific">Lepraria neglecta</name>
    <dbReference type="NCBI Taxonomy" id="209136"/>
    <lineage>
        <taxon>Eukaryota</taxon>
        <taxon>Fungi</taxon>
        <taxon>Dikarya</taxon>
        <taxon>Ascomycota</taxon>
        <taxon>Pezizomycotina</taxon>
        <taxon>Lecanoromycetes</taxon>
        <taxon>OSLEUM clade</taxon>
        <taxon>Lecanoromycetidae</taxon>
        <taxon>Lecanorales</taxon>
        <taxon>Lecanorineae</taxon>
        <taxon>Stereocaulaceae</taxon>
        <taxon>Lepraria</taxon>
    </lineage>
</organism>
<evidence type="ECO:0000313" key="2">
    <source>
        <dbReference type="EMBL" id="KAK3167816.1"/>
    </source>
</evidence>
<comment type="caution">
    <text evidence="2">The sequence shown here is derived from an EMBL/GenBank/DDBJ whole genome shotgun (WGS) entry which is preliminary data.</text>
</comment>
<accession>A0AAE0DFL4</accession>
<evidence type="ECO:0000313" key="3">
    <source>
        <dbReference type="Proteomes" id="UP001276659"/>
    </source>
</evidence>
<keyword evidence="3" id="KW-1185">Reference proteome</keyword>
<feature type="region of interest" description="Disordered" evidence="1">
    <location>
        <begin position="393"/>
        <end position="413"/>
    </location>
</feature>